<proteinExistence type="predicted"/>
<sequence>MPTSPFNLQQDPTHWSVMPELTQSADAARGPLNTWIIEDVQVRKVFHIDQPDGPSSYMPSPPPLRPPNTNTPTAAASGTIPSAFPTPSGRNNNSSTKCRTTSTPGAIPPTGSCTVCKDHHFHPARAALHPQIPTANNADRTTTTSRVASATLGLDPSSYYRDRVQDATDSLERQALREQQRREAELREERRARLELARQRERERLEKERAAAVAEEVRRVRERLERERAEAAERERAVREQTAREAELKTQTKQRELEAAAARARRARELEDAAVARAVEESILSEAARSLKAAAEEEERERKRVAAAAAAAARERAMMEAEAVAMEGRLWRWVEGKQEWGGPRMAGGLAEHCGLFGSALRPLGPRLAGVWTLDDHGEKHTPSSPSAASPLTGCAGHKGPVRQSSESTWADSPTSISSGPTLRAGSSASDACGFGPWDRDIDIGRLGETEAHIRCNGREDGRGWRETTTERRETIICREEGRNGVGCCCRDVSKPTSGFL</sequence>
<dbReference type="AlphaFoldDB" id="A0A3S4ATH7"/>
<accession>A0A3S4ATH7</accession>
<evidence type="ECO:0000256" key="1">
    <source>
        <dbReference type="SAM" id="MobiDB-lite"/>
    </source>
</evidence>
<feature type="region of interest" description="Disordered" evidence="1">
    <location>
        <begin position="235"/>
        <end position="254"/>
    </location>
</feature>
<feature type="compositionally biased region" description="Low complexity" evidence="1">
    <location>
        <begin position="67"/>
        <end position="79"/>
    </location>
</feature>
<evidence type="ECO:0000313" key="2">
    <source>
        <dbReference type="EMBL" id="SPQ25606.1"/>
    </source>
</evidence>
<gene>
    <name evidence="2" type="ORF">TT172_LOCUS8025</name>
</gene>
<feature type="compositionally biased region" description="Polar residues" evidence="1">
    <location>
        <begin position="402"/>
        <end position="429"/>
    </location>
</feature>
<dbReference type="Proteomes" id="UP000289323">
    <property type="component" value="Unassembled WGS sequence"/>
</dbReference>
<name>A0A3S4ATH7_9PEZI</name>
<dbReference type="EMBL" id="OUUZ01000015">
    <property type="protein sequence ID" value="SPQ25606.1"/>
    <property type="molecule type" value="Genomic_DNA"/>
</dbReference>
<feature type="region of interest" description="Disordered" evidence="1">
    <location>
        <begin position="375"/>
        <end position="429"/>
    </location>
</feature>
<organism evidence="2 3">
    <name type="scientific">Thermothielavioides terrestris</name>
    <dbReference type="NCBI Taxonomy" id="2587410"/>
    <lineage>
        <taxon>Eukaryota</taxon>
        <taxon>Fungi</taxon>
        <taxon>Dikarya</taxon>
        <taxon>Ascomycota</taxon>
        <taxon>Pezizomycotina</taxon>
        <taxon>Sordariomycetes</taxon>
        <taxon>Sordariomycetidae</taxon>
        <taxon>Sordariales</taxon>
        <taxon>Chaetomiaceae</taxon>
        <taxon>Thermothielavioides</taxon>
    </lineage>
</organism>
<reference evidence="2 3" key="1">
    <citation type="submission" date="2018-04" db="EMBL/GenBank/DDBJ databases">
        <authorList>
            <person name="Huttner S."/>
            <person name="Dainat J."/>
        </authorList>
    </citation>
    <scope>NUCLEOTIDE SEQUENCE [LARGE SCALE GENOMIC DNA]</scope>
</reference>
<protein>
    <submittedName>
        <fullName evidence="2">366504d1-aee1-4813-8cd2-6a9882f1a888</fullName>
    </submittedName>
</protein>
<feature type="region of interest" description="Disordered" evidence="1">
    <location>
        <begin position="49"/>
        <end position="106"/>
    </location>
</feature>
<evidence type="ECO:0000313" key="3">
    <source>
        <dbReference type="Proteomes" id="UP000289323"/>
    </source>
</evidence>
<feature type="compositionally biased region" description="Polar residues" evidence="1">
    <location>
        <begin position="88"/>
        <end position="104"/>
    </location>
</feature>